<gene>
    <name evidence="1" type="ORF">H9632_15895</name>
</gene>
<proteinExistence type="predicted"/>
<sequence length="645" mass="72681">MKRMINVIRKTIRNSNGYALLLTLGILILFTVLGLSLMTLTMSGTAKNSTREDDTQALNLAEKGLDFILNEINTHLAEFTKEGKSRDDFIGELEKFNQNNLRYKCTFDSKGILIKGLKITTSNSQNDTSLACIKSVHEVNDANGLNDLKKKLEIISFGEVDGKNKQLITFLEIGADHIPEQLKYTLTSNGNIHLNGAVQITGDLRYKGNLTTYNKAHIIKGSHYWVDSLKPSIKSTSSRSNPRIVVSRNSNFYHVKDSSNASSLYTGIHNLNTSYLTMESDISKLFDTTIFDKVPTVVTTDSNINTVDVSAKKNTYIFTRNSANDILTNKNEYSIPNGVYKNRSFLVHYYSTCNKSSCNKYDPEDKNSTFELNGDYEFDQLATSASLKITSQNKSTTKVKIKNTLYVEGDLIIDGNVELSGSIFVNGRLKIHESNLKTNALIYVNNPDGYTRNGWVYYEPVDIQYSTINSLPYKNEKNETANGTLVIFSRGKVKLSNNSTSSLHDKPSEIYGFFYSGKELEIYGSGSNMKIHGGVYGSRITLHATRGNTQETAPSRSDATSYNNYNGLYVFKETIQDDITTRSSNQLVGDSRCNFPTKSNQKKCYDYHSRLQIHYNEDVINTYIELNREEELIYKVDPPKFVERN</sequence>
<accession>A0ABR8XRK2</accession>
<evidence type="ECO:0000313" key="1">
    <source>
        <dbReference type="EMBL" id="MBD8034552.1"/>
    </source>
</evidence>
<protein>
    <submittedName>
        <fullName evidence="1">Uncharacterized protein</fullName>
    </submittedName>
</protein>
<organism evidence="1 2">
    <name type="scientific">Solibacillus merdavium</name>
    <dbReference type="NCBI Taxonomy" id="2762218"/>
    <lineage>
        <taxon>Bacteria</taxon>
        <taxon>Bacillati</taxon>
        <taxon>Bacillota</taxon>
        <taxon>Bacilli</taxon>
        <taxon>Bacillales</taxon>
        <taxon>Caryophanaceae</taxon>
        <taxon>Solibacillus</taxon>
    </lineage>
</organism>
<dbReference type="EMBL" id="JACSPW010000018">
    <property type="protein sequence ID" value="MBD8034552.1"/>
    <property type="molecule type" value="Genomic_DNA"/>
</dbReference>
<comment type="caution">
    <text evidence="1">The sequence shown here is derived from an EMBL/GenBank/DDBJ whole genome shotgun (WGS) entry which is preliminary data.</text>
</comment>
<keyword evidence="2" id="KW-1185">Reference proteome</keyword>
<dbReference type="Proteomes" id="UP000600565">
    <property type="component" value="Unassembled WGS sequence"/>
</dbReference>
<evidence type="ECO:0000313" key="2">
    <source>
        <dbReference type="Proteomes" id="UP000600565"/>
    </source>
</evidence>
<name>A0ABR8XRK2_9BACL</name>
<reference evidence="1 2" key="1">
    <citation type="submission" date="2020-08" db="EMBL/GenBank/DDBJ databases">
        <title>A Genomic Blueprint of the Chicken Gut Microbiome.</title>
        <authorList>
            <person name="Gilroy R."/>
            <person name="Ravi A."/>
            <person name="Getino M."/>
            <person name="Pursley I."/>
            <person name="Horton D.L."/>
            <person name="Alikhan N.-F."/>
            <person name="Baker D."/>
            <person name="Gharbi K."/>
            <person name="Hall N."/>
            <person name="Watson M."/>
            <person name="Adriaenssens E.M."/>
            <person name="Foster-Nyarko E."/>
            <person name="Jarju S."/>
            <person name="Secka A."/>
            <person name="Antonio M."/>
            <person name="Oren A."/>
            <person name="Chaudhuri R."/>
            <person name="La Ragione R.M."/>
            <person name="Hildebrand F."/>
            <person name="Pallen M.J."/>
        </authorList>
    </citation>
    <scope>NUCLEOTIDE SEQUENCE [LARGE SCALE GENOMIC DNA]</scope>
    <source>
        <strain evidence="1 2">Sa1YVA6</strain>
    </source>
</reference>